<dbReference type="AlphaFoldDB" id="A0A8J6NIB7"/>
<name>A0A8J6NIB7_9CHLR</name>
<evidence type="ECO:0000256" key="1">
    <source>
        <dbReference type="SAM" id="Phobius"/>
    </source>
</evidence>
<dbReference type="EMBL" id="JACNJN010000133">
    <property type="protein sequence ID" value="MBC8335946.1"/>
    <property type="molecule type" value="Genomic_DNA"/>
</dbReference>
<feature type="transmembrane region" description="Helical" evidence="1">
    <location>
        <begin position="42"/>
        <end position="62"/>
    </location>
</feature>
<proteinExistence type="predicted"/>
<feature type="transmembrane region" description="Helical" evidence="1">
    <location>
        <begin position="102"/>
        <end position="122"/>
    </location>
</feature>
<accession>A0A8J6NIB7</accession>
<gene>
    <name evidence="2" type="ORF">H8E29_11820</name>
</gene>
<feature type="transmembrane region" description="Helical" evidence="1">
    <location>
        <begin position="68"/>
        <end position="90"/>
    </location>
</feature>
<comment type="caution">
    <text evidence="2">The sequence shown here is derived from an EMBL/GenBank/DDBJ whole genome shotgun (WGS) entry which is preliminary data.</text>
</comment>
<keyword evidence="1" id="KW-1133">Transmembrane helix</keyword>
<evidence type="ECO:0000313" key="3">
    <source>
        <dbReference type="Proteomes" id="UP000614469"/>
    </source>
</evidence>
<keyword evidence="1" id="KW-0812">Transmembrane</keyword>
<reference evidence="2 3" key="1">
    <citation type="submission" date="2020-08" db="EMBL/GenBank/DDBJ databases">
        <title>Bridging the membrane lipid divide: bacteria of the FCB group superphylum have the potential to synthesize archaeal ether lipids.</title>
        <authorList>
            <person name="Villanueva L."/>
            <person name="Von Meijenfeldt F.A.B."/>
            <person name="Westbye A.B."/>
            <person name="Yadav S."/>
            <person name="Hopmans E.C."/>
            <person name="Dutilh B.E."/>
            <person name="Sinninghe Damste J.S."/>
        </authorList>
    </citation>
    <scope>NUCLEOTIDE SEQUENCE [LARGE SCALE GENOMIC DNA]</scope>
    <source>
        <strain evidence="2">NIOZ-UU36</strain>
    </source>
</reference>
<evidence type="ECO:0000313" key="2">
    <source>
        <dbReference type="EMBL" id="MBC8335946.1"/>
    </source>
</evidence>
<keyword evidence="1" id="KW-0472">Membrane</keyword>
<feature type="transmembrane region" description="Helical" evidence="1">
    <location>
        <begin position="12"/>
        <end position="30"/>
    </location>
</feature>
<feature type="transmembrane region" description="Helical" evidence="1">
    <location>
        <begin position="128"/>
        <end position="145"/>
    </location>
</feature>
<dbReference type="Proteomes" id="UP000614469">
    <property type="component" value="Unassembled WGS sequence"/>
</dbReference>
<sequence length="152" mass="17772">MTLFAIDGFDLLFVLSATIFNLLIAGIFIAQKQANPRLVRKFGVAWLLLAIPLTVVYIRYWALSKAAWIMIYFSFILFYMLVEWLLDYVFKYDFRTQKRTHIPYIILEYIALFGLLGISFAIDRIGGFIVTISFWVLLGCLIYLYRGRKKNA</sequence>
<protein>
    <submittedName>
        <fullName evidence="2">Uncharacterized protein</fullName>
    </submittedName>
</protein>
<organism evidence="2 3">
    <name type="scientific">Candidatus Desulfolinea nitratireducens</name>
    <dbReference type="NCBI Taxonomy" id="2841698"/>
    <lineage>
        <taxon>Bacteria</taxon>
        <taxon>Bacillati</taxon>
        <taxon>Chloroflexota</taxon>
        <taxon>Anaerolineae</taxon>
        <taxon>Anaerolineales</taxon>
        <taxon>Anaerolineales incertae sedis</taxon>
        <taxon>Candidatus Desulfolinea</taxon>
    </lineage>
</organism>